<reference evidence="2" key="1">
    <citation type="submission" date="2017-04" db="EMBL/GenBank/DDBJ databases">
        <title>Function of individual gut microbiota members based on whole genome sequencing of pure cultures obtained from chicken caecum.</title>
        <authorList>
            <person name="Medvecky M."/>
            <person name="Cejkova D."/>
            <person name="Polansky O."/>
            <person name="Karasova D."/>
            <person name="Kubasova T."/>
            <person name="Cizek A."/>
            <person name="Rychlik I."/>
        </authorList>
    </citation>
    <scope>NUCLEOTIDE SEQUENCE [LARGE SCALE GENOMIC DNA]</scope>
    <source>
        <strain evidence="2">An5</strain>
    </source>
</reference>
<proteinExistence type="predicted"/>
<organism evidence="1 2">
    <name type="scientific">[Collinsella] massiliensis</name>
    <dbReference type="NCBI Taxonomy" id="1232426"/>
    <lineage>
        <taxon>Bacteria</taxon>
        <taxon>Bacillati</taxon>
        <taxon>Actinomycetota</taxon>
        <taxon>Coriobacteriia</taxon>
        <taxon>Coriobacteriales</taxon>
        <taxon>Coriobacteriaceae</taxon>
        <taxon>Enorma</taxon>
    </lineage>
</organism>
<dbReference type="Pfam" id="PF09481">
    <property type="entry name" value="CRISPR_Cse1"/>
    <property type="match status" value="1"/>
</dbReference>
<dbReference type="OrthoDB" id="3187690at2"/>
<dbReference type="RefSeq" id="WP_019239672.1">
    <property type="nucleotide sequence ID" value="NZ_CABKRW010000056.1"/>
</dbReference>
<evidence type="ECO:0000313" key="1">
    <source>
        <dbReference type="EMBL" id="OUN89452.1"/>
    </source>
</evidence>
<dbReference type="Proteomes" id="UP000195781">
    <property type="component" value="Unassembled WGS sequence"/>
</dbReference>
<dbReference type="NCBIfam" id="TIGR02547">
    <property type="entry name" value="casA_cse1"/>
    <property type="match status" value="1"/>
</dbReference>
<dbReference type="Gene3D" id="1.10.132.100">
    <property type="match status" value="1"/>
</dbReference>
<accession>A0A1Y3XVD4</accession>
<sequence length="543" mass="61620">MDQITTKYDLRTEPWIPVERIDGTQATVSIRNALCEAHRIRRISGEIPGENIALLRLLLALVYCIYEIPEHMGEEEKRRIWRELWEGGAFPADRIDGYLVDFPHEFDLFDDEHPFYQVPHLVYMGGKKECDPVSECMIDVPKPEKFLFSMRSAEHLDALPFDLAARYLVVAQALDKAGIKTPVEGNTSAKSGKAYAPKGALGTGWCGALGGVYLEGKSLFETLVLNWVLFLSNVSVTASDDFAPWEREVPSPDTCQREPTGPIDLLTWQSRRIRLVPDESGAFVRGVIISYGDVLVPANKQRFEMMTGWRESKQQQKKLGTATVPLMPAALDTARALWRNLPSLLAVAEEERLRPGVIRWMGEVQDVQHADDWRFKLRIVCQGVKYGTQSSVVDDAMTDTVDLRATLMRKDSEALTNMLELIRQTDIAVGAFVKFAQNIERTQGDRRRYETFSDAAAQATKDDMRERAYDALDALYRRRIADFPDRDVAAYCEAWRAEARGILRKLAQAYVSRRHISYFAERDEVSAGRALMWFERDLAQALA</sequence>
<evidence type="ECO:0000313" key="2">
    <source>
        <dbReference type="Proteomes" id="UP000195781"/>
    </source>
</evidence>
<keyword evidence="2" id="KW-1185">Reference proteome</keyword>
<protein>
    <submittedName>
        <fullName evidence="1">Type I-E CRISPR-associated protein Cse1/CasA</fullName>
    </submittedName>
</protein>
<dbReference type="EMBL" id="NFIE01000003">
    <property type="protein sequence ID" value="OUN89452.1"/>
    <property type="molecule type" value="Genomic_DNA"/>
</dbReference>
<dbReference type="AlphaFoldDB" id="A0A1Y3XVD4"/>
<dbReference type="InterPro" id="IPR013381">
    <property type="entry name" value="CRISPR-assoc_prot_Cse1"/>
</dbReference>
<comment type="caution">
    <text evidence="1">The sequence shown here is derived from an EMBL/GenBank/DDBJ whole genome shotgun (WGS) entry which is preliminary data.</text>
</comment>
<gene>
    <name evidence="1" type="ORF">B5G02_01475</name>
</gene>
<name>A0A1Y3XVD4_9ACTN</name>